<organism evidence="2 3">
    <name type="scientific">Zunongwangia mangrovi</name>
    <dbReference type="NCBI Taxonomy" id="1334022"/>
    <lineage>
        <taxon>Bacteria</taxon>
        <taxon>Pseudomonadati</taxon>
        <taxon>Bacteroidota</taxon>
        <taxon>Flavobacteriia</taxon>
        <taxon>Flavobacteriales</taxon>
        <taxon>Flavobacteriaceae</taxon>
        <taxon>Zunongwangia</taxon>
    </lineage>
</organism>
<name>A0A1I1IP51_9FLAO</name>
<evidence type="ECO:0008006" key="4">
    <source>
        <dbReference type="Google" id="ProtNLM"/>
    </source>
</evidence>
<keyword evidence="3" id="KW-1185">Reference proteome</keyword>
<evidence type="ECO:0000313" key="3">
    <source>
        <dbReference type="Proteomes" id="UP000199438"/>
    </source>
</evidence>
<protein>
    <recommendedName>
        <fullName evidence="4">GLPGLI family protein</fullName>
    </recommendedName>
</protein>
<dbReference type="EMBL" id="FOKV01000004">
    <property type="protein sequence ID" value="SFC37711.1"/>
    <property type="molecule type" value="Genomic_DNA"/>
</dbReference>
<dbReference type="STRING" id="1334022.SAMN04487907_1044"/>
<keyword evidence="1" id="KW-0732">Signal</keyword>
<dbReference type="OrthoDB" id="1441843at2"/>
<evidence type="ECO:0000313" key="2">
    <source>
        <dbReference type="EMBL" id="SFC37711.1"/>
    </source>
</evidence>
<dbReference type="AlphaFoldDB" id="A0A1I1IP51"/>
<proteinExistence type="predicted"/>
<reference evidence="3" key="1">
    <citation type="submission" date="2016-10" db="EMBL/GenBank/DDBJ databases">
        <authorList>
            <person name="Varghese N."/>
            <person name="Submissions S."/>
        </authorList>
    </citation>
    <scope>NUCLEOTIDE SEQUENCE [LARGE SCALE GENOMIC DNA]</scope>
    <source>
        <strain evidence="3">DSM 24499</strain>
    </source>
</reference>
<sequence length="221" mass="25595">MKKNILIFLLLIVINNLNAQSYMNGMANSGPLKIFTKAKTPEKYTGSPYINDLFLPTIIDDGERSLEAFARYNSVEDVVEIKVQKNSDEINVLPKLKAIKYRLLDYTIFIDNFKNTEGETIDGYMFEYFSDSGLRFLARPLPDVIPAKEARSGYEESRPAHLDVNMSYYIQKDGGRLKEVRLKEKDFKSIFSDKGKMDAYFKENKIKDEKDVIEMLKFYSE</sequence>
<evidence type="ECO:0000256" key="1">
    <source>
        <dbReference type="SAM" id="SignalP"/>
    </source>
</evidence>
<accession>A0A1I1IP51</accession>
<feature type="chain" id="PRO_5011515016" description="GLPGLI family protein" evidence="1">
    <location>
        <begin position="20"/>
        <end position="221"/>
    </location>
</feature>
<gene>
    <name evidence="2" type="ORF">SAMN04487907_1044</name>
</gene>
<dbReference type="Proteomes" id="UP000199438">
    <property type="component" value="Unassembled WGS sequence"/>
</dbReference>
<dbReference type="RefSeq" id="WP_092542366.1">
    <property type="nucleotide sequence ID" value="NZ_FOKV01000004.1"/>
</dbReference>
<feature type="signal peptide" evidence="1">
    <location>
        <begin position="1"/>
        <end position="19"/>
    </location>
</feature>